<dbReference type="InterPro" id="IPR032675">
    <property type="entry name" value="LRR_dom_sf"/>
</dbReference>
<name>A0A4S4EEF7_CAMSN</name>
<comment type="caution">
    <text evidence="2">The sequence shown here is derived from an EMBL/GenBank/DDBJ whole genome shotgun (WGS) entry which is preliminary data.</text>
</comment>
<feature type="domain" description="F-box/LRR-repeat protein 15/At3g58940/PEG3-like LRR" evidence="1">
    <location>
        <begin position="4"/>
        <end position="121"/>
    </location>
</feature>
<dbReference type="PROSITE" id="PS50007">
    <property type="entry name" value="PIPLC_X_DOMAIN"/>
    <property type="match status" value="1"/>
</dbReference>
<organism evidence="2 3">
    <name type="scientific">Camellia sinensis var. sinensis</name>
    <name type="common">China tea</name>
    <dbReference type="NCBI Taxonomy" id="542762"/>
    <lineage>
        <taxon>Eukaryota</taxon>
        <taxon>Viridiplantae</taxon>
        <taxon>Streptophyta</taxon>
        <taxon>Embryophyta</taxon>
        <taxon>Tracheophyta</taxon>
        <taxon>Spermatophyta</taxon>
        <taxon>Magnoliopsida</taxon>
        <taxon>eudicotyledons</taxon>
        <taxon>Gunneridae</taxon>
        <taxon>Pentapetalae</taxon>
        <taxon>asterids</taxon>
        <taxon>Ericales</taxon>
        <taxon>Theaceae</taxon>
        <taxon>Camellia</taxon>
    </lineage>
</organism>
<proteinExistence type="predicted"/>
<dbReference type="Pfam" id="PF24758">
    <property type="entry name" value="LRR_At5g56370"/>
    <property type="match status" value="1"/>
</dbReference>
<protein>
    <recommendedName>
        <fullName evidence="1">F-box/LRR-repeat protein 15/At3g58940/PEG3-like LRR domain-containing protein</fullName>
    </recommendedName>
</protein>
<keyword evidence="3" id="KW-1185">Reference proteome</keyword>
<dbReference type="EMBL" id="SDRB02005085">
    <property type="protein sequence ID" value="THG14758.1"/>
    <property type="molecule type" value="Genomic_DNA"/>
</dbReference>
<dbReference type="PANTHER" id="PTHR31639:SF237">
    <property type="entry name" value="F-BOX DOMAIN-CONTAINING PROTEIN"/>
    <property type="match status" value="1"/>
</dbReference>
<dbReference type="InterPro" id="IPR055411">
    <property type="entry name" value="LRR_FXL15/At3g58940/PEG3-like"/>
</dbReference>
<gene>
    <name evidence="2" type="ORF">TEA_006802</name>
</gene>
<evidence type="ECO:0000313" key="2">
    <source>
        <dbReference type="EMBL" id="THG14758.1"/>
    </source>
</evidence>
<dbReference type="AlphaFoldDB" id="A0A4S4EEF7"/>
<dbReference type="Gene3D" id="3.80.10.10">
    <property type="entry name" value="Ribonuclease Inhibitor"/>
    <property type="match status" value="1"/>
</dbReference>
<dbReference type="SUPFAM" id="SSF52047">
    <property type="entry name" value="RNI-like"/>
    <property type="match status" value="1"/>
</dbReference>
<dbReference type="PANTHER" id="PTHR31639">
    <property type="entry name" value="F-BOX PROTEIN-LIKE"/>
    <property type="match status" value="1"/>
</dbReference>
<accession>A0A4S4EEF7</accession>
<evidence type="ECO:0000313" key="3">
    <source>
        <dbReference type="Proteomes" id="UP000306102"/>
    </source>
</evidence>
<reference evidence="2 3" key="1">
    <citation type="journal article" date="2018" name="Proc. Natl. Acad. Sci. U.S.A.">
        <title>Draft genome sequence of Camellia sinensis var. sinensis provides insights into the evolution of the tea genome and tea quality.</title>
        <authorList>
            <person name="Wei C."/>
            <person name="Yang H."/>
            <person name="Wang S."/>
            <person name="Zhao J."/>
            <person name="Liu C."/>
            <person name="Gao L."/>
            <person name="Xia E."/>
            <person name="Lu Y."/>
            <person name="Tai Y."/>
            <person name="She G."/>
            <person name="Sun J."/>
            <person name="Cao H."/>
            <person name="Tong W."/>
            <person name="Gao Q."/>
            <person name="Li Y."/>
            <person name="Deng W."/>
            <person name="Jiang X."/>
            <person name="Wang W."/>
            <person name="Chen Q."/>
            <person name="Zhang S."/>
            <person name="Li H."/>
            <person name="Wu J."/>
            <person name="Wang P."/>
            <person name="Li P."/>
            <person name="Shi C."/>
            <person name="Zheng F."/>
            <person name="Jian J."/>
            <person name="Huang B."/>
            <person name="Shan D."/>
            <person name="Shi M."/>
            <person name="Fang C."/>
            <person name="Yue Y."/>
            <person name="Li F."/>
            <person name="Li D."/>
            <person name="Wei S."/>
            <person name="Han B."/>
            <person name="Jiang C."/>
            <person name="Yin Y."/>
            <person name="Xia T."/>
            <person name="Zhang Z."/>
            <person name="Bennetzen J.L."/>
            <person name="Zhao S."/>
            <person name="Wan X."/>
        </authorList>
    </citation>
    <scope>NUCLEOTIDE SEQUENCE [LARGE SCALE GENOMIC DNA]</scope>
    <source>
        <strain evidence="3">cv. Shuchazao</strain>
        <tissue evidence="2">Leaf</tissue>
    </source>
</reference>
<sequence length="314" mass="35599">MFLSSNGVREFTLQIWRGEPHKLPSSLFSCQKLTDLNLRYCVFTPPTTFNGFSRVVCLEFREVIIKAKTLASLVSSCPLLEQLTLESPTAFGCLEIDAPNLKVLHLVGIFNSICFKNTSHLAIVSMRFPPNGMRFNEGGTFDWLIFFVAYLFLKICTWPSLGAGIAQHRRLPTLTYLKILKLSDICLELAEDVRCALGLNRFSPRLHKLTIEAFSSRDCFSDSVVKLSEWRGKLNLYFNELREVGMHNVFGTSYELVFIMILLDNSPILVTMVIKPDPTKVSDGGLRILKEVSQFRRLSPMAKITYKDPDANQV</sequence>
<dbReference type="Proteomes" id="UP000306102">
    <property type="component" value="Unassembled WGS sequence"/>
</dbReference>
<evidence type="ECO:0000259" key="1">
    <source>
        <dbReference type="Pfam" id="PF24758"/>
    </source>
</evidence>